<organism evidence="1 2">
    <name type="scientific">Araneus ventricosus</name>
    <name type="common">Orbweaver spider</name>
    <name type="synonym">Epeira ventricosa</name>
    <dbReference type="NCBI Taxonomy" id="182803"/>
    <lineage>
        <taxon>Eukaryota</taxon>
        <taxon>Metazoa</taxon>
        <taxon>Ecdysozoa</taxon>
        <taxon>Arthropoda</taxon>
        <taxon>Chelicerata</taxon>
        <taxon>Arachnida</taxon>
        <taxon>Araneae</taxon>
        <taxon>Araneomorphae</taxon>
        <taxon>Entelegynae</taxon>
        <taxon>Araneoidea</taxon>
        <taxon>Araneidae</taxon>
        <taxon>Araneus</taxon>
    </lineage>
</organism>
<comment type="caution">
    <text evidence="1">The sequence shown here is derived from an EMBL/GenBank/DDBJ whole genome shotgun (WGS) entry which is preliminary data.</text>
</comment>
<name>A0A4Y2HNA6_ARAVE</name>
<reference evidence="1 2" key="1">
    <citation type="journal article" date="2019" name="Sci. Rep.">
        <title>Orb-weaving spider Araneus ventricosus genome elucidates the spidroin gene catalogue.</title>
        <authorList>
            <person name="Kono N."/>
            <person name="Nakamura H."/>
            <person name="Ohtoshi R."/>
            <person name="Moran D.A.P."/>
            <person name="Shinohara A."/>
            <person name="Yoshida Y."/>
            <person name="Fujiwara M."/>
            <person name="Mori M."/>
            <person name="Tomita M."/>
            <person name="Arakawa K."/>
        </authorList>
    </citation>
    <scope>NUCLEOTIDE SEQUENCE [LARGE SCALE GENOMIC DNA]</scope>
</reference>
<evidence type="ECO:0000313" key="2">
    <source>
        <dbReference type="Proteomes" id="UP000499080"/>
    </source>
</evidence>
<sequence>MCFVEHTNSSCLNFSARCGKRHILRNTNVLVFNLKKCSLETRQDGWNLSETGRRTFLFVPEVSINRATFNSKMNHYITEYGTLCPVPLRLGLCPQDRSVCGEGVPNRVVAI</sequence>
<dbReference type="Proteomes" id="UP000499080">
    <property type="component" value="Unassembled WGS sequence"/>
</dbReference>
<keyword evidence="2" id="KW-1185">Reference proteome</keyword>
<proteinExistence type="predicted"/>
<evidence type="ECO:0000313" key="1">
    <source>
        <dbReference type="EMBL" id="GBM66720.1"/>
    </source>
</evidence>
<protein>
    <submittedName>
        <fullName evidence="1">Uncharacterized protein</fullName>
    </submittedName>
</protein>
<gene>
    <name evidence="1" type="ORF">AVEN_197789_1</name>
</gene>
<dbReference type="OrthoDB" id="6437659at2759"/>
<accession>A0A4Y2HNA6</accession>
<dbReference type="AlphaFoldDB" id="A0A4Y2HNA6"/>
<dbReference type="EMBL" id="BGPR01002041">
    <property type="protein sequence ID" value="GBM66720.1"/>
    <property type="molecule type" value="Genomic_DNA"/>
</dbReference>